<dbReference type="Gene3D" id="1.20.144.10">
    <property type="entry name" value="Phosphatidic acid phosphatase type 2/haloperoxidase"/>
    <property type="match status" value="1"/>
</dbReference>
<dbReference type="HOGENOM" id="CLU_475833_0_0_5"/>
<dbReference type="SUPFAM" id="SSF48317">
    <property type="entry name" value="Acid phosphatase/Vanadium-dependent haloperoxidase"/>
    <property type="match status" value="1"/>
</dbReference>
<reference evidence="3" key="1">
    <citation type="submission" date="2011-03" db="EMBL/GenBank/DDBJ databases">
        <title>Draft genome sequence of Brevundimonas diminuta.</title>
        <authorList>
            <person name="Brown P.J.B."/>
            <person name="Buechlein A."/>
            <person name="Hemmerich C."/>
            <person name="Brun Y.V."/>
        </authorList>
    </citation>
    <scope>NUCLEOTIDE SEQUENCE [LARGE SCALE GENOMIC DNA]</scope>
    <source>
        <strain evidence="3">C19</strain>
    </source>
</reference>
<proteinExistence type="predicted"/>
<dbReference type="InterPro" id="IPR036938">
    <property type="entry name" value="PAP2/HPO_sf"/>
</dbReference>
<evidence type="ECO:0000256" key="1">
    <source>
        <dbReference type="SAM" id="MobiDB-lite"/>
    </source>
</evidence>
<dbReference type="InterPro" id="IPR016119">
    <property type="entry name" value="Br/Cl_peroxidase_C"/>
</dbReference>
<dbReference type="EMBL" id="GL883077">
    <property type="protein sequence ID" value="EGF92389.1"/>
    <property type="molecule type" value="Genomic_DNA"/>
</dbReference>
<dbReference type="Proteomes" id="UP000006512">
    <property type="component" value="Unassembled WGS sequence"/>
</dbReference>
<dbReference type="CDD" id="cd03398">
    <property type="entry name" value="PAP2_haloperoxidase"/>
    <property type="match status" value="1"/>
</dbReference>
<dbReference type="PANTHER" id="PTHR34599:SF1">
    <property type="entry name" value="PHOSPHATIDIC ACID PHOSPHATASE TYPE 2_HALOPEROXIDASE DOMAIN-CONTAINING PROTEIN"/>
    <property type="match status" value="1"/>
</dbReference>
<name>F4QLX0_9CAUL</name>
<sequence length="499" mass="55028">MTAASPEYRFCIDMTLECIRRDHTDSFFPQNREKKGNQRGPFLTARALGMALAALRDAKAIANGRSAFLAQLKSHATASDLKGANPKVAAAMACAQVLRRRYPDQLHLINSACSQWLELFEPTPTPLRAQSQIAGIAFGDAIHELGKKDAEIAGVMYIPILEPYYHNAPPNEPNQGFAGSAWGTAAPLVAKRIENFPTPPGRVSPTEVEAASHYKRDYEEVLAKGISNRADGSRTLNEEIIGIYWGYDGPQELGTPPRLYLQIVLSVLDDIQARNKTRLSVDDELDIIAMIGISQADAAIDAWHYKYSAKHMMWRPALGIPNADPNHGTAPRRDWRPLGRPATNGNDIERTPDFPAYPSGHATFGAAAFQLLRLFLVEKGAANFEDDGGDNVDFDFVSDEFNGRNRDPRTGMPRQLLTRRYPSLWKAITDNSVSRVYLGVHWQFDGITTRNGASDEFGVPEAPKTLGHTGGVWLGVRIANQLAELLEIRPETINKSLGT</sequence>
<accession>F4QLX0</accession>
<dbReference type="InterPro" id="IPR052559">
    <property type="entry name" value="V-haloperoxidase"/>
</dbReference>
<dbReference type="OrthoDB" id="103227at2"/>
<dbReference type="Gene3D" id="1.10.606.10">
    <property type="entry name" value="Vanadium-containing Chloroperoxidase, domain 2"/>
    <property type="match status" value="1"/>
</dbReference>
<evidence type="ECO:0000313" key="3">
    <source>
        <dbReference type="Proteomes" id="UP000006512"/>
    </source>
</evidence>
<evidence type="ECO:0000313" key="2">
    <source>
        <dbReference type="EMBL" id="EGF92389.1"/>
    </source>
</evidence>
<keyword evidence="3" id="KW-1185">Reference proteome</keyword>
<dbReference type="eggNOG" id="COG0671">
    <property type="taxonomic scope" value="Bacteria"/>
</dbReference>
<dbReference type="RefSeq" id="WP_006271564.1">
    <property type="nucleotide sequence ID" value="NZ_GL883077.1"/>
</dbReference>
<dbReference type="STRING" id="715226.ABI_08250"/>
<gene>
    <name evidence="2" type="ORF">ABI_08250</name>
</gene>
<protein>
    <submittedName>
        <fullName evidence="2">PAP2 superfamily protein</fullName>
    </submittedName>
</protein>
<feature type="region of interest" description="Disordered" evidence="1">
    <location>
        <begin position="325"/>
        <end position="346"/>
    </location>
</feature>
<organism evidence="2 3">
    <name type="scientific">Asticcacaulis biprosthecium C19</name>
    <dbReference type="NCBI Taxonomy" id="715226"/>
    <lineage>
        <taxon>Bacteria</taxon>
        <taxon>Pseudomonadati</taxon>
        <taxon>Pseudomonadota</taxon>
        <taxon>Alphaproteobacteria</taxon>
        <taxon>Caulobacterales</taxon>
        <taxon>Caulobacteraceae</taxon>
        <taxon>Asticcacaulis</taxon>
    </lineage>
</organism>
<dbReference type="AlphaFoldDB" id="F4QLX0"/>
<dbReference type="GO" id="GO:0004601">
    <property type="term" value="F:peroxidase activity"/>
    <property type="evidence" value="ECO:0007669"/>
    <property type="project" value="InterPro"/>
</dbReference>
<dbReference type="PANTHER" id="PTHR34599">
    <property type="entry name" value="PEROXIDASE-RELATED"/>
    <property type="match status" value="1"/>
</dbReference>